<dbReference type="EMBL" id="LAVV01013716">
    <property type="protein sequence ID" value="KNZ45360.1"/>
    <property type="molecule type" value="Genomic_DNA"/>
</dbReference>
<reference evidence="1 2" key="1">
    <citation type="submission" date="2015-08" db="EMBL/GenBank/DDBJ databases">
        <title>Next Generation Sequencing and Analysis of the Genome of Puccinia sorghi L Schw, the Causal Agent of Maize Common Rust.</title>
        <authorList>
            <person name="Rochi L."/>
            <person name="Burguener G."/>
            <person name="Darino M."/>
            <person name="Turjanski A."/>
            <person name="Kreff E."/>
            <person name="Dieguez M.J."/>
            <person name="Sacco F."/>
        </authorList>
    </citation>
    <scope>NUCLEOTIDE SEQUENCE [LARGE SCALE GENOMIC DNA]</scope>
    <source>
        <strain evidence="1 2">RO10H11247</strain>
    </source>
</reference>
<dbReference type="VEuPathDB" id="FungiDB:VP01_81g3"/>
<comment type="caution">
    <text evidence="1">The sequence shown here is derived from an EMBL/GenBank/DDBJ whole genome shotgun (WGS) entry which is preliminary data.</text>
</comment>
<gene>
    <name evidence="1" type="ORF">VP01_81g3</name>
</gene>
<evidence type="ECO:0000313" key="1">
    <source>
        <dbReference type="EMBL" id="KNZ45360.1"/>
    </source>
</evidence>
<protein>
    <submittedName>
        <fullName evidence="1">Uncharacterized protein</fullName>
    </submittedName>
</protein>
<dbReference type="AlphaFoldDB" id="A0A0L6UC53"/>
<sequence>MPEEILSKNMQMAVENFDNFAKKDPSAVAKYITLTVLKQNKKSKTQKPTCRVPDNLLEYMLAEFEIFFNSAMSGIEFLPTDIFGDVQAEAIVHNIDESISGAEINGHLGKGDWRQILRRTGRFFPDSNFKLVGRGLVPEILGRLQSPCAIY</sequence>
<organism evidence="1 2">
    <name type="scientific">Puccinia sorghi</name>
    <dbReference type="NCBI Taxonomy" id="27349"/>
    <lineage>
        <taxon>Eukaryota</taxon>
        <taxon>Fungi</taxon>
        <taxon>Dikarya</taxon>
        <taxon>Basidiomycota</taxon>
        <taxon>Pucciniomycotina</taxon>
        <taxon>Pucciniomycetes</taxon>
        <taxon>Pucciniales</taxon>
        <taxon>Pucciniaceae</taxon>
        <taxon>Puccinia</taxon>
    </lineage>
</organism>
<accession>A0A0L6UC53</accession>
<keyword evidence="2" id="KW-1185">Reference proteome</keyword>
<proteinExistence type="predicted"/>
<dbReference type="Proteomes" id="UP000037035">
    <property type="component" value="Unassembled WGS sequence"/>
</dbReference>
<name>A0A0L6UC53_9BASI</name>
<evidence type="ECO:0000313" key="2">
    <source>
        <dbReference type="Proteomes" id="UP000037035"/>
    </source>
</evidence>